<reference evidence="9" key="1">
    <citation type="submission" date="2021-03" db="EMBL/GenBank/DDBJ databases">
        <authorList>
            <person name="Bekaert M."/>
        </authorList>
    </citation>
    <scope>NUCLEOTIDE SEQUENCE</scope>
</reference>
<dbReference type="Gene3D" id="1.10.630.10">
    <property type="entry name" value="Cytochrome P450"/>
    <property type="match status" value="1"/>
</dbReference>
<sequence>MLSDGRSGSRYSLLRDEPCSLLSGESYDSGPSLKGESDIVLSCESCVSRYNLLRDESGNLLSGESYGRQNFNPSLRKKFCWNYYITLWCVTDNELSHLPIPPGTLGYPFIGETIEFIRKNDRFYKSRQDKYGSVYRTHVLGRPTIRVSGAHNLRKILMSENSYVSSQWPPSIRKVLGPYALSMMDDIHEHKERKRLLINLFLPDALNDHIPIIRKTIKHFIDEWCQKGKILGYPQCRNLAFIMAAKCLAGFECDDEMGNELSTIYQSMIHNMFSLPIELPGFGLYKALKAKKQLIQRISENIQNLQNIPVDDRKGVSALDFLLREEDENCRFKTCESIVELMFASHDTTSSAMCSCLMFLGKYPNVIKKVREEIGSDDLDNLTLNDLPKYKYAYNVTKEVLRMTPPVGAGYRKVLKSFQLEGYKIPKGWTVAYGIRDTHHTSPLYTNSDVFNPDRWDDLPNFDRITPDNLETRYNYATFGGGPRTCIGKDFAKLVLKLFVLHVCKSCDWKLENKDAELYYIPVPRAVDGLPLVVQKRKNDH</sequence>
<evidence type="ECO:0000256" key="1">
    <source>
        <dbReference type="ARBA" id="ARBA00010617"/>
    </source>
</evidence>
<keyword evidence="4 8" id="KW-0560">Oxidoreductase</keyword>
<dbReference type="Proteomes" id="UP000683360">
    <property type="component" value="Unassembled WGS sequence"/>
</dbReference>
<keyword evidence="6 8" id="KW-0503">Monooxygenase</keyword>
<dbReference type="GO" id="GO:0005506">
    <property type="term" value="F:iron ion binding"/>
    <property type="evidence" value="ECO:0007669"/>
    <property type="project" value="InterPro"/>
</dbReference>
<keyword evidence="10" id="KW-1185">Reference proteome</keyword>
<dbReference type="PRINTS" id="PR00385">
    <property type="entry name" value="P450"/>
</dbReference>
<name>A0A8S3R6M6_MYTED</name>
<dbReference type="GO" id="GO:0034653">
    <property type="term" value="P:retinoic acid catabolic process"/>
    <property type="evidence" value="ECO:0007669"/>
    <property type="project" value="UniProtKB-ARBA"/>
</dbReference>
<comment type="caution">
    <text evidence="9">The sequence shown here is derived from an EMBL/GenBank/DDBJ whole genome shotgun (WGS) entry which is preliminary data.</text>
</comment>
<dbReference type="PANTHER" id="PTHR24286:SF384">
    <property type="entry name" value="P450, PUTATIVE (EUROFUNG)-RELATED"/>
    <property type="match status" value="1"/>
</dbReference>
<evidence type="ECO:0000256" key="3">
    <source>
        <dbReference type="ARBA" id="ARBA00022723"/>
    </source>
</evidence>
<evidence type="ECO:0000256" key="7">
    <source>
        <dbReference type="PIRSR" id="PIRSR602403-1"/>
    </source>
</evidence>
<evidence type="ECO:0000313" key="10">
    <source>
        <dbReference type="Proteomes" id="UP000683360"/>
    </source>
</evidence>
<dbReference type="PROSITE" id="PS00086">
    <property type="entry name" value="CYTOCHROME_P450"/>
    <property type="match status" value="1"/>
</dbReference>
<evidence type="ECO:0000256" key="4">
    <source>
        <dbReference type="ARBA" id="ARBA00023002"/>
    </source>
</evidence>
<protein>
    <submittedName>
        <fullName evidence="9">CYP26A</fullName>
    </submittedName>
</protein>
<dbReference type="GO" id="GO:0020037">
    <property type="term" value="F:heme binding"/>
    <property type="evidence" value="ECO:0007669"/>
    <property type="project" value="InterPro"/>
</dbReference>
<proteinExistence type="inferred from homology"/>
<evidence type="ECO:0000256" key="8">
    <source>
        <dbReference type="RuleBase" id="RU000461"/>
    </source>
</evidence>
<keyword evidence="5 7" id="KW-0408">Iron</keyword>
<comment type="cofactor">
    <cofactor evidence="7">
        <name>heme</name>
        <dbReference type="ChEBI" id="CHEBI:30413"/>
    </cofactor>
</comment>
<evidence type="ECO:0000256" key="6">
    <source>
        <dbReference type="ARBA" id="ARBA00023033"/>
    </source>
</evidence>
<dbReference type="AlphaFoldDB" id="A0A8S3R6M6"/>
<dbReference type="GO" id="GO:0016705">
    <property type="term" value="F:oxidoreductase activity, acting on paired donors, with incorporation or reduction of molecular oxygen"/>
    <property type="evidence" value="ECO:0007669"/>
    <property type="project" value="InterPro"/>
</dbReference>
<evidence type="ECO:0000256" key="5">
    <source>
        <dbReference type="ARBA" id="ARBA00023004"/>
    </source>
</evidence>
<feature type="binding site" description="axial binding residue" evidence="7">
    <location>
        <position position="486"/>
    </location>
    <ligand>
        <name>heme</name>
        <dbReference type="ChEBI" id="CHEBI:30413"/>
    </ligand>
    <ligandPart>
        <name>Fe</name>
        <dbReference type="ChEBI" id="CHEBI:18248"/>
    </ligandPart>
</feature>
<comment type="similarity">
    <text evidence="1 8">Belongs to the cytochrome P450 family.</text>
</comment>
<evidence type="ECO:0000256" key="2">
    <source>
        <dbReference type="ARBA" id="ARBA00022617"/>
    </source>
</evidence>
<accession>A0A8S3R6M6</accession>
<dbReference type="InterPro" id="IPR001128">
    <property type="entry name" value="Cyt_P450"/>
</dbReference>
<dbReference type="SUPFAM" id="SSF48264">
    <property type="entry name" value="Cytochrome P450"/>
    <property type="match status" value="1"/>
</dbReference>
<keyword evidence="2 7" id="KW-0349">Heme</keyword>
<dbReference type="Pfam" id="PF00067">
    <property type="entry name" value="p450"/>
    <property type="match status" value="1"/>
</dbReference>
<dbReference type="GO" id="GO:0016125">
    <property type="term" value="P:sterol metabolic process"/>
    <property type="evidence" value="ECO:0007669"/>
    <property type="project" value="TreeGrafter"/>
</dbReference>
<dbReference type="OrthoDB" id="1372046at2759"/>
<dbReference type="InterPro" id="IPR017972">
    <property type="entry name" value="Cyt_P450_CS"/>
</dbReference>
<dbReference type="PANTHER" id="PTHR24286">
    <property type="entry name" value="CYTOCHROME P450 26"/>
    <property type="match status" value="1"/>
</dbReference>
<dbReference type="PRINTS" id="PR00465">
    <property type="entry name" value="EP450IV"/>
</dbReference>
<gene>
    <name evidence="9" type="ORF">MEDL_15403</name>
</gene>
<dbReference type="InterPro" id="IPR002403">
    <property type="entry name" value="Cyt_P450_E_grp-IV"/>
</dbReference>
<organism evidence="9 10">
    <name type="scientific">Mytilus edulis</name>
    <name type="common">Blue mussel</name>
    <dbReference type="NCBI Taxonomy" id="6550"/>
    <lineage>
        <taxon>Eukaryota</taxon>
        <taxon>Metazoa</taxon>
        <taxon>Spiralia</taxon>
        <taxon>Lophotrochozoa</taxon>
        <taxon>Mollusca</taxon>
        <taxon>Bivalvia</taxon>
        <taxon>Autobranchia</taxon>
        <taxon>Pteriomorphia</taxon>
        <taxon>Mytilida</taxon>
        <taxon>Mytiloidea</taxon>
        <taxon>Mytilidae</taxon>
        <taxon>Mytilinae</taxon>
        <taxon>Mytilus</taxon>
    </lineage>
</organism>
<evidence type="ECO:0000313" key="9">
    <source>
        <dbReference type="EMBL" id="CAG2200762.1"/>
    </source>
</evidence>
<dbReference type="InterPro" id="IPR036396">
    <property type="entry name" value="Cyt_P450_sf"/>
</dbReference>
<keyword evidence="3 7" id="KW-0479">Metal-binding</keyword>
<dbReference type="EMBL" id="CAJPWZ010000760">
    <property type="protein sequence ID" value="CAG2200762.1"/>
    <property type="molecule type" value="Genomic_DNA"/>
</dbReference>
<dbReference type="GO" id="GO:0004497">
    <property type="term" value="F:monooxygenase activity"/>
    <property type="evidence" value="ECO:0007669"/>
    <property type="project" value="UniProtKB-KW"/>
</dbReference>